<name>A0A4Q0P323_9FLAO</name>
<reference evidence="8 9" key="1">
    <citation type="submission" date="2018-07" db="EMBL/GenBank/DDBJ databases">
        <title>Leeuwenhoekiella genomics.</title>
        <authorList>
            <person name="Tahon G."/>
            <person name="Willems A."/>
        </authorList>
    </citation>
    <scope>NUCLEOTIDE SEQUENCE [LARGE SCALE GENOMIC DNA]</scope>
    <source>
        <strain evidence="8 9">LMG 29608</strain>
    </source>
</reference>
<evidence type="ECO:0000313" key="8">
    <source>
        <dbReference type="EMBL" id="RXG20366.1"/>
    </source>
</evidence>
<comment type="similarity">
    <text evidence="1 7">Belongs to the glycosyl hydrolase 43 family.</text>
</comment>
<gene>
    <name evidence="8" type="ORF">DSM02_2537</name>
</gene>
<feature type="active site" description="Proton acceptor" evidence="5">
    <location>
        <position position="62"/>
    </location>
</feature>
<evidence type="ECO:0000313" key="9">
    <source>
        <dbReference type="Proteomes" id="UP000289859"/>
    </source>
</evidence>
<evidence type="ECO:0000256" key="4">
    <source>
        <dbReference type="ARBA" id="ARBA00023295"/>
    </source>
</evidence>
<evidence type="ECO:0000256" key="1">
    <source>
        <dbReference type="ARBA" id="ARBA00009865"/>
    </source>
</evidence>
<dbReference type="Proteomes" id="UP000289859">
    <property type="component" value="Unassembled WGS sequence"/>
</dbReference>
<keyword evidence="3 7" id="KW-0378">Hydrolase</keyword>
<feature type="active site" description="Proton donor" evidence="5">
    <location>
        <position position="237"/>
    </location>
</feature>
<dbReference type="Pfam" id="PF04616">
    <property type="entry name" value="Glyco_hydro_43"/>
    <property type="match status" value="1"/>
</dbReference>
<feature type="site" description="Important for catalytic activity, responsible for pKa modulation of the active site Glu and correct orientation of both the proton donor and substrate" evidence="6">
    <location>
        <position position="174"/>
    </location>
</feature>
<dbReference type="CDD" id="cd18820">
    <property type="entry name" value="GH43_LbAraf43-like"/>
    <property type="match status" value="1"/>
</dbReference>
<evidence type="ECO:0000256" key="6">
    <source>
        <dbReference type="PIRSR" id="PIRSR606710-2"/>
    </source>
</evidence>
<evidence type="ECO:0000256" key="7">
    <source>
        <dbReference type="RuleBase" id="RU361187"/>
    </source>
</evidence>
<dbReference type="InterPro" id="IPR006710">
    <property type="entry name" value="Glyco_hydro_43"/>
</dbReference>
<dbReference type="Gene3D" id="2.115.10.20">
    <property type="entry name" value="Glycosyl hydrolase domain, family 43"/>
    <property type="match status" value="1"/>
</dbReference>
<evidence type="ECO:0000256" key="2">
    <source>
        <dbReference type="ARBA" id="ARBA00022729"/>
    </source>
</evidence>
<proteinExistence type="inferred from homology"/>
<dbReference type="InterPro" id="IPR023296">
    <property type="entry name" value="Glyco_hydro_beta-prop_sf"/>
</dbReference>
<dbReference type="AlphaFoldDB" id="A0A4Q0P323"/>
<dbReference type="PANTHER" id="PTHR43817:SF1">
    <property type="entry name" value="HYDROLASE, FAMILY 43, PUTATIVE (AFU_ORTHOLOGUE AFUA_3G01660)-RELATED"/>
    <property type="match status" value="1"/>
</dbReference>
<protein>
    <submittedName>
        <fullName evidence="8">GH43 family beta-xylosidase</fullName>
    </submittedName>
</protein>
<keyword evidence="4 7" id="KW-0326">Glycosidase</keyword>
<keyword evidence="2" id="KW-0732">Signal</keyword>
<dbReference type="GO" id="GO:0005975">
    <property type="term" value="P:carbohydrate metabolic process"/>
    <property type="evidence" value="ECO:0007669"/>
    <property type="project" value="InterPro"/>
</dbReference>
<dbReference type="SUPFAM" id="SSF75005">
    <property type="entry name" value="Arabinanase/levansucrase/invertase"/>
    <property type="match status" value="1"/>
</dbReference>
<dbReference type="GO" id="GO:0004553">
    <property type="term" value="F:hydrolase activity, hydrolyzing O-glycosyl compounds"/>
    <property type="evidence" value="ECO:0007669"/>
    <property type="project" value="InterPro"/>
</dbReference>
<comment type="caution">
    <text evidence="8">The sequence shown here is derived from an EMBL/GenBank/DDBJ whole genome shotgun (WGS) entry which is preliminary data.</text>
</comment>
<dbReference type="PIRSF" id="PIRSF025414">
    <property type="entry name" value="Alpha-L-arabinofuranosidase"/>
    <property type="match status" value="1"/>
</dbReference>
<organism evidence="8 9">
    <name type="scientific">Leeuwenhoekiella polynyae</name>
    <dbReference type="NCBI Taxonomy" id="1550906"/>
    <lineage>
        <taxon>Bacteria</taxon>
        <taxon>Pseudomonadati</taxon>
        <taxon>Bacteroidota</taxon>
        <taxon>Flavobacteriia</taxon>
        <taxon>Flavobacteriales</taxon>
        <taxon>Flavobacteriaceae</taxon>
        <taxon>Leeuwenhoekiella</taxon>
    </lineage>
</organism>
<dbReference type="EMBL" id="QOVK01000011">
    <property type="protein sequence ID" value="RXG20366.1"/>
    <property type="molecule type" value="Genomic_DNA"/>
</dbReference>
<keyword evidence="9" id="KW-1185">Reference proteome</keyword>
<dbReference type="PROSITE" id="PS51257">
    <property type="entry name" value="PROKAR_LIPOPROTEIN"/>
    <property type="match status" value="1"/>
</dbReference>
<dbReference type="PANTHER" id="PTHR43817">
    <property type="entry name" value="GLYCOSYL HYDROLASE"/>
    <property type="match status" value="1"/>
</dbReference>
<sequence length="365" mass="40752">MGRKLKSMRRMNKRNELVVIALCVIVLFGAGLSCSKSDNPPIEIIEPVEETTFTNPLITGADPFVFKDGDTYYYMHTVGNALRLWETEAIEDLASATSKEVFRPTAGTPNSRNIWAPEIFKLDGKWYIYYTAGDGDDINQRTWVLENSNSDPMQGTWEDKGKIYSDQADFWAIDGTVMEHGGKRYFLWSGRPDKTNTDLTQKIYISEMTNPWTLTGDVTLLTEPEYGWERNGFGVNEAPEVLKGPDTYFMVYSASFCGTDDYALGMLTLKENGNPLVASDWIKSDQPVFTKKPSANAFGPGHNSFFKSPDGSEDWLIYHANPNSGMGCSGSRTVRMQSFTFDSNGKPNFGEPVATGLEIDQPAQN</sequence>
<evidence type="ECO:0000256" key="3">
    <source>
        <dbReference type="ARBA" id="ARBA00022801"/>
    </source>
</evidence>
<evidence type="ECO:0000256" key="5">
    <source>
        <dbReference type="PIRSR" id="PIRSR606710-1"/>
    </source>
</evidence>
<accession>A0A4Q0P323</accession>
<dbReference type="InterPro" id="IPR016828">
    <property type="entry name" value="Alpha-L-arabinofuranosidase"/>
</dbReference>